<keyword evidence="9" id="KW-0694">RNA-binding</keyword>
<keyword evidence="7" id="KW-0862">Zinc</keyword>
<evidence type="ECO:0000313" key="14">
    <source>
        <dbReference type="Proteomes" id="UP001497453"/>
    </source>
</evidence>
<keyword evidence="6" id="KW-0833">Ubl conjugation pathway</keyword>
<proteinExistence type="predicted"/>
<dbReference type="Gene3D" id="1.20.120.1750">
    <property type="match status" value="1"/>
</dbReference>
<dbReference type="InterPro" id="IPR012677">
    <property type="entry name" value="Nucleotide-bd_a/b_plait_sf"/>
</dbReference>
<dbReference type="InterPro" id="IPR035979">
    <property type="entry name" value="RBD_domain_sf"/>
</dbReference>
<dbReference type="SMART" id="SM00360">
    <property type="entry name" value="RRM"/>
    <property type="match status" value="2"/>
</dbReference>
<keyword evidence="2" id="KW-0808">Transferase</keyword>
<name>A0ABP1DMP4_9APHY</name>
<dbReference type="PROSITE" id="PS50089">
    <property type="entry name" value="ZF_RING_2"/>
    <property type="match status" value="1"/>
</dbReference>
<dbReference type="Pfam" id="PF01485">
    <property type="entry name" value="IBR"/>
    <property type="match status" value="1"/>
</dbReference>
<gene>
    <name evidence="13" type="ORF">GFSPODELE1_LOCUS7167</name>
</gene>
<dbReference type="Pfam" id="PF22191">
    <property type="entry name" value="IBR_1"/>
    <property type="match status" value="1"/>
</dbReference>
<dbReference type="Gene3D" id="3.30.70.330">
    <property type="match status" value="2"/>
</dbReference>
<keyword evidence="4" id="KW-0677">Repeat</keyword>
<evidence type="ECO:0000256" key="4">
    <source>
        <dbReference type="ARBA" id="ARBA00022737"/>
    </source>
</evidence>
<keyword evidence="14" id="KW-1185">Reference proteome</keyword>
<keyword evidence="5 8" id="KW-0863">Zinc-finger</keyword>
<organism evidence="13 14">
    <name type="scientific">Somion occarium</name>
    <dbReference type="NCBI Taxonomy" id="3059160"/>
    <lineage>
        <taxon>Eukaryota</taxon>
        <taxon>Fungi</taxon>
        <taxon>Dikarya</taxon>
        <taxon>Basidiomycota</taxon>
        <taxon>Agaricomycotina</taxon>
        <taxon>Agaricomycetes</taxon>
        <taxon>Polyporales</taxon>
        <taxon>Cerrenaceae</taxon>
        <taxon>Somion</taxon>
    </lineage>
</organism>
<comment type="pathway">
    <text evidence="1">Protein modification; protein ubiquitination.</text>
</comment>
<evidence type="ECO:0000256" key="2">
    <source>
        <dbReference type="ARBA" id="ARBA00022679"/>
    </source>
</evidence>
<accession>A0ABP1DMP4</accession>
<evidence type="ECO:0000256" key="5">
    <source>
        <dbReference type="ARBA" id="ARBA00022771"/>
    </source>
</evidence>
<reference evidence="14" key="1">
    <citation type="submission" date="2024-04" db="EMBL/GenBank/DDBJ databases">
        <authorList>
            <person name="Shaw F."/>
            <person name="Minotto A."/>
        </authorList>
    </citation>
    <scope>NUCLEOTIDE SEQUENCE [LARGE SCALE GENOMIC DNA]</scope>
</reference>
<evidence type="ECO:0000256" key="3">
    <source>
        <dbReference type="ARBA" id="ARBA00022723"/>
    </source>
</evidence>
<dbReference type="InterPro" id="IPR002867">
    <property type="entry name" value="IBR_dom"/>
</dbReference>
<dbReference type="PANTHER" id="PTHR22770:SF13">
    <property type="entry name" value="RING-TYPE DOMAIN-CONTAINING PROTEIN"/>
    <property type="match status" value="1"/>
</dbReference>
<dbReference type="PROSITE" id="PS51873">
    <property type="entry name" value="TRIAD"/>
    <property type="match status" value="1"/>
</dbReference>
<keyword evidence="3" id="KW-0479">Metal-binding</keyword>
<evidence type="ECO:0000256" key="7">
    <source>
        <dbReference type="ARBA" id="ARBA00022833"/>
    </source>
</evidence>
<dbReference type="CDD" id="cd20335">
    <property type="entry name" value="BRcat_RBR"/>
    <property type="match status" value="1"/>
</dbReference>
<dbReference type="InterPro" id="IPR001841">
    <property type="entry name" value="Znf_RING"/>
</dbReference>
<feature type="domain" description="RING-type" evidence="10">
    <location>
        <begin position="488"/>
        <end position="529"/>
    </location>
</feature>
<dbReference type="PANTHER" id="PTHR22770">
    <property type="entry name" value="UBIQUITIN CONJUGATING ENZYME 7 INTERACTING PROTEIN-RELATED"/>
    <property type="match status" value="1"/>
</dbReference>
<dbReference type="Pfam" id="PF13445">
    <property type="entry name" value="zf-RING_UBOX"/>
    <property type="match status" value="1"/>
</dbReference>
<dbReference type="Pfam" id="PF00076">
    <property type="entry name" value="RRM_1"/>
    <property type="match status" value="1"/>
</dbReference>
<dbReference type="CDD" id="cd22585">
    <property type="entry name" value="Rcat_RBR_DEAH12-like"/>
    <property type="match status" value="1"/>
</dbReference>
<evidence type="ECO:0000256" key="8">
    <source>
        <dbReference type="PROSITE-ProRule" id="PRU00175"/>
    </source>
</evidence>
<evidence type="ECO:0000259" key="12">
    <source>
        <dbReference type="PROSITE" id="PS51873"/>
    </source>
</evidence>
<dbReference type="Gene3D" id="3.30.40.10">
    <property type="entry name" value="Zinc/RING finger domain, C3HC4 (zinc finger)"/>
    <property type="match status" value="1"/>
</dbReference>
<dbReference type="SMART" id="SM00647">
    <property type="entry name" value="IBR"/>
    <property type="match status" value="2"/>
</dbReference>
<dbReference type="InterPro" id="IPR051628">
    <property type="entry name" value="LUBAC_E3_Ligases"/>
</dbReference>
<evidence type="ECO:0000313" key="13">
    <source>
        <dbReference type="EMBL" id="CAL1709050.1"/>
    </source>
</evidence>
<dbReference type="EMBL" id="OZ037948">
    <property type="protein sequence ID" value="CAL1709050.1"/>
    <property type="molecule type" value="Genomic_DNA"/>
</dbReference>
<protein>
    <submittedName>
        <fullName evidence="13">Uncharacterized protein</fullName>
    </submittedName>
</protein>
<dbReference type="InterPro" id="IPR027370">
    <property type="entry name" value="Znf-RING_euk"/>
</dbReference>
<evidence type="ECO:0000256" key="9">
    <source>
        <dbReference type="PROSITE-ProRule" id="PRU00176"/>
    </source>
</evidence>
<evidence type="ECO:0000259" key="11">
    <source>
        <dbReference type="PROSITE" id="PS50102"/>
    </source>
</evidence>
<dbReference type="InterPro" id="IPR013083">
    <property type="entry name" value="Znf_RING/FYVE/PHD"/>
</dbReference>
<feature type="domain" description="RRM" evidence="11">
    <location>
        <begin position="25"/>
        <end position="102"/>
    </location>
</feature>
<feature type="domain" description="RING-type" evidence="12">
    <location>
        <begin position="484"/>
        <end position="692"/>
    </location>
</feature>
<dbReference type="SUPFAM" id="SSF54928">
    <property type="entry name" value="RNA-binding domain, RBD"/>
    <property type="match status" value="2"/>
</dbReference>
<dbReference type="SUPFAM" id="SSF57850">
    <property type="entry name" value="RING/U-box"/>
    <property type="match status" value="2"/>
</dbReference>
<evidence type="ECO:0000259" key="10">
    <source>
        <dbReference type="PROSITE" id="PS50089"/>
    </source>
</evidence>
<dbReference type="Proteomes" id="UP001497453">
    <property type="component" value="Chromosome 5"/>
</dbReference>
<dbReference type="PROSITE" id="PS50102">
    <property type="entry name" value="RRM"/>
    <property type="match status" value="1"/>
</dbReference>
<dbReference type="InterPro" id="IPR044066">
    <property type="entry name" value="TRIAD_supradom"/>
</dbReference>
<evidence type="ECO:0000256" key="1">
    <source>
        <dbReference type="ARBA" id="ARBA00004906"/>
    </source>
</evidence>
<dbReference type="InterPro" id="IPR013087">
    <property type="entry name" value="Znf_C2H2_type"/>
</dbReference>
<sequence length="692" mass="77484">MFDSAKIVFGPGFEVQKVVTGFESRAVILPGLPVDVNVDAIRNALEPFGEVADVQVVARAKDASKVTAKAFYTDHASAAQAAAALDGSNFFGTRLSIQLATHKSTSLGKGTVCDGDIDLEFSAPSRTGFAGYPSLSLAQQAIEAATRNAVLDCWIAAEIHNGIPKVGSVTVRFQHLPPNFQARDFEKFGKNQGVMLTKPNYMRLERALENLHDLLQRFGEMETLNVSSPPYPRGLVRAWVHFKSADAADRLCNELHGRGQRFLGGERLYVHHVRSVKYRLPREVYKALCVDIRLLRSYACSRDARSDIVVVDRNDPVIVKLVANELPVLSRLKSAYETLLRGDIVKHNGEVIWDPFFDRSFGAAYLRELQNQHPGLIIERNLRRRVISLFGPPHSRRLVKEAILAQLSRLRSLKSQSFPIEGHLISLFMSADLAKLQEELGHENVVFNLAKQTLLVRGNEDAFQVARLAIRHTKQRCSGPRKHLLDACPVCFDEATSPVTLRCSHTWCKSCLRDYLLASIDNKVFPLSCLGNEAKCAHLIPLEVAREVLTPKEFDTILTVSSTAYVHLRPSEFHYCPTPDCPQIYRSAPKDTVLQCPSCLVRICPHCHVEYHEGSVCPDRDREDRKLFEEWVKDHDVKNCPHCKAPIERAAGCNHMNCARCKTHICWVCLQTFSGSKEVYDHMHDTHGGIGL</sequence>
<dbReference type="InterPro" id="IPR000504">
    <property type="entry name" value="RRM_dom"/>
</dbReference>
<dbReference type="PROSITE" id="PS00028">
    <property type="entry name" value="ZINC_FINGER_C2H2_1"/>
    <property type="match status" value="1"/>
</dbReference>
<evidence type="ECO:0000256" key="6">
    <source>
        <dbReference type="ARBA" id="ARBA00022786"/>
    </source>
</evidence>
<dbReference type="CDD" id="cd00590">
    <property type="entry name" value="RRM_SF"/>
    <property type="match status" value="2"/>
</dbReference>